<evidence type="ECO:0000313" key="2">
    <source>
        <dbReference type="Proteomes" id="UP001497700"/>
    </source>
</evidence>
<keyword evidence="2" id="KW-1185">Reference proteome</keyword>
<evidence type="ECO:0000313" key="1">
    <source>
        <dbReference type="EMBL" id="KAI4866631.1"/>
    </source>
</evidence>
<organism evidence="1 2">
    <name type="scientific">Hypoxylon rubiginosum</name>
    <dbReference type="NCBI Taxonomy" id="110542"/>
    <lineage>
        <taxon>Eukaryota</taxon>
        <taxon>Fungi</taxon>
        <taxon>Dikarya</taxon>
        <taxon>Ascomycota</taxon>
        <taxon>Pezizomycotina</taxon>
        <taxon>Sordariomycetes</taxon>
        <taxon>Xylariomycetidae</taxon>
        <taxon>Xylariales</taxon>
        <taxon>Hypoxylaceae</taxon>
        <taxon>Hypoxylon</taxon>
    </lineage>
</organism>
<reference evidence="1 2" key="1">
    <citation type="journal article" date="2022" name="New Phytol.">
        <title>Ecological generalism drives hyperdiversity of secondary metabolite gene clusters in xylarialean endophytes.</title>
        <authorList>
            <person name="Franco M.E.E."/>
            <person name="Wisecaver J.H."/>
            <person name="Arnold A.E."/>
            <person name="Ju Y.M."/>
            <person name="Slot J.C."/>
            <person name="Ahrendt S."/>
            <person name="Moore L.P."/>
            <person name="Eastman K.E."/>
            <person name="Scott K."/>
            <person name="Konkel Z."/>
            <person name="Mondo S.J."/>
            <person name="Kuo A."/>
            <person name="Hayes R.D."/>
            <person name="Haridas S."/>
            <person name="Andreopoulos B."/>
            <person name="Riley R."/>
            <person name="LaButti K."/>
            <person name="Pangilinan J."/>
            <person name="Lipzen A."/>
            <person name="Amirebrahimi M."/>
            <person name="Yan J."/>
            <person name="Adam C."/>
            <person name="Keymanesh K."/>
            <person name="Ng V."/>
            <person name="Louie K."/>
            <person name="Northen T."/>
            <person name="Drula E."/>
            <person name="Henrissat B."/>
            <person name="Hsieh H.M."/>
            <person name="Youens-Clark K."/>
            <person name="Lutzoni F."/>
            <person name="Miadlikowska J."/>
            <person name="Eastwood D.C."/>
            <person name="Hamelin R.C."/>
            <person name="Grigoriev I.V."/>
            <person name="U'Ren J.M."/>
        </authorList>
    </citation>
    <scope>NUCLEOTIDE SEQUENCE [LARGE SCALE GENOMIC DNA]</scope>
    <source>
        <strain evidence="1 2">CBS 119005</strain>
    </source>
</reference>
<sequence>MPSPRIPCLEVLCTSIGRLYQSILSSDSRLILPKLAAFRNSNYVRASTMKSQEEPAEDPMQPGTVKDPIAQYFTEPVTGSGILDARYDIQIPRAGRRSVVSWEEDFKGGLDIFVQEPGGKRRLVNEGDLRERPFTVSDTEESEQASSVVPVGDLGFSAALADSLHQLRDFYSCWENNQGNPESELFMSVEELEGHLGHNGEGADTIEQLVGEKMEESFEKSQKMMKTTCHLTLLRPYLTSKQSNRLSRKRTRKTQSSCG</sequence>
<dbReference type="EMBL" id="MU393456">
    <property type="protein sequence ID" value="KAI4866631.1"/>
    <property type="molecule type" value="Genomic_DNA"/>
</dbReference>
<gene>
    <name evidence="1" type="ORF">F4820DRAFT_243657</name>
</gene>
<proteinExistence type="predicted"/>
<dbReference type="Proteomes" id="UP001497700">
    <property type="component" value="Unassembled WGS sequence"/>
</dbReference>
<name>A0ACB9Z4A8_9PEZI</name>
<comment type="caution">
    <text evidence="1">The sequence shown here is derived from an EMBL/GenBank/DDBJ whole genome shotgun (WGS) entry which is preliminary data.</text>
</comment>
<accession>A0ACB9Z4A8</accession>
<protein>
    <submittedName>
        <fullName evidence="1">Uncharacterized protein</fullName>
    </submittedName>
</protein>